<dbReference type="Proteomes" id="UP000619293">
    <property type="component" value="Unassembled WGS sequence"/>
</dbReference>
<feature type="transmembrane region" description="Helical" evidence="1">
    <location>
        <begin position="262"/>
        <end position="281"/>
    </location>
</feature>
<feature type="transmembrane region" description="Helical" evidence="1">
    <location>
        <begin position="91"/>
        <end position="114"/>
    </location>
</feature>
<feature type="transmembrane region" description="Helical" evidence="1">
    <location>
        <begin position="238"/>
        <end position="256"/>
    </location>
</feature>
<dbReference type="NCBIfam" id="NF038403">
    <property type="entry name" value="perm_prefix_1"/>
    <property type="match status" value="1"/>
</dbReference>
<keyword evidence="1" id="KW-0812">Transmembrane</keyword>
<dbReference type="EMBL" id="BONG01000016">
    <property type="protein sequence ID" value="GIF89528.1"/>
    <property type="molecule type" value="Genomic_DNA"/>
</dbReference>
<evidence type="ECO:0000313" key="3">
    <source>
        <dbReference type="Proteomes" id="UP000619293"/>
    </source>
</evidence>
<sequence>MTDDSLAIHRLLDEAFAGIEMTPEARDLKEEMRANLVARMAELERSGVSRDASAQRAMAELGDIRSIVTETAATPPAPAWRDQRVRPRPAYVVRTLLLSLPAAAALAVLVWSVLDTAVAGWQPLAVAVLAVAGGVIVADALRQETTASYPLPVGRAVSYGTATAAGLAGAGCVAAAYPQWPVGLLVAAGVLLIAAAVAFTYLGVTQTNRHKPWMVRLQREHEEIGDVFAGDPAAAARFGIYTAAIWIAALAGFVVLTFTVGWAWSWLALLGGLLVMLLLLARTMFHPHGSEPHSPARR</sequence>
<protein>
    <submittedName>
        <fullName evidence="2">Uncharacterized protein</fullName>
    </submittedName>
</protein>
<keyword evidence="1" id="KW-1133">Transmembrane helix</keyword>
<dbReference type="AlphaFoldDB" id="A0A8J3JYW6"/>
<accession>A0A8J3JYW6</accession>
<feature type="transmembrane region" description="Helical" evidence="1">
    <location>
        <begin position="183"/>
        <end position="204"/>
    </location>
</feature>
<evidence type="ECO:0000313" key="2">
    <source>
        <dbReference type="EMBL" id="GIF89528.1"/>
    </source>
</evidence>
<dbReference type="RefSeq" id="WP_191839734.1">
    <property type="nucleotide sequence ID" value="NZ_BAAALB010000009.1"/>
</dbReference>
<feature type="transmembrane region" description="Helical" evidence="1">
    <location>
        <begin position="120"/>
        <end position="141"/>
    </location>
</feature>
<evidence type="ECO:0000256" key="1">
    <source>
        <dbReference type="SAM" id="Phobius"/>
    </source>
</evidence>
<name>A0A8J3JYW6_9ACTN</name>
<proteinExistence type="predicted"/>
<comment type="caution">
    <text evidence="2">The sequence shown here is derived from an EMBL/GenBank/DDBJ whole genome shotgun (WGS) entry which is preliminary data.</text>
</comment>
<feature type="transmembrane region" description="Helical" evidence="1">
    <location>
        <begin position="153"/>
        <end position="177"/>
    </location>
</feature>
<keyword evidence="1" id="KW-0472">Membrane</keyword>
<reference evidence="2 3" key="1">
    <citation type="submission" date="2021-01" db="EMBL/GenBank/DDBJ databases">
        <title>Whole genome shotgun sequence of Catellatospora chokoriensis NBRC 107358.</title>
        <authorList>
            <person name="Komaki H."/>
            <person name="Tamura T."/>
        </authorList>
    </citation>
    <scope>NUCLEOTIDE SEQUENCE [LARGE SCALE GENOMIC DNA]</scope>
    <source>
        <strain evidence="2 3">NBRC 107358</strain>
    </source>
</reference>
<organism evidence="2 3">
    <name type="scientific">Catellatospora chokoriensis</name>
    <dbReference type="NCBI Taxonomy" id="310353"/>
    <lineage>
        <taxon>Bacteria</taxon>
        <taxon>Bacillati</taxon>
        <taxon>Actinomycetota</taxon>
        <taxon>Actinomycetes</taxon>
        <taxon>Micromonosporales</taxon>
        <taxon>Micromonosporaceae</taxon>
        <taxon>Catellatospora</taxon>
    </lineage>
</organism>
<gene>
    <name evidence="2" type="ORF">Cch02nite_29720</name>
</gene>
<dbReference type="InterPro" id="IPR047928">
    <property type="entry name" value="Perm_prefix_1"/>
</dbReference>
<keyword evidence="3" id="KW-1185">Reference proteome</keyword>